<dbReference type="Proteomes" id="UP000240638">
    <property type="component" value="Unassembled WGS sequence"/>
</dbReference>
<organism evidence="1 2">
    <name type="scientific">Trinickia symbiotica</name>
    <dbReference type="NCBI Taxonomy" id="863227"/>
    <lineage>
        <taxon>Bacteria</taxon>
        <taxon>Pseudomonadati</taxon>
        <taxon>Pseudomonadota</taxon>
        <taxon>Betaproteobacteria</taxon>
        <taxon>Burkholderiales</taxon>
        <taxon>Burkholderiaceae</taxon>
        <taxon>Trinickia</taxon>
    </lineage>
</organism>
<evidence type="ECO:0008006" key="3">
    <source>
        <dbReference type="Google" id="ProtNLM"/>
    </source>
</evidence>
<proteinExistence type="predicted"/>
<comment type="caution">
    <text evidence="1">The sequence shown here is derived from an EMBL/GenBank/DDBJ whole genome shotgun (WGS) entry which is preliminary data.</text>
</comment>
<accession>A0A2T3XP60</accession>
<evidence type="ECO:0000313" key="2">
    <source>
        <dbReference type="Proteomes" id="UP000240638"/>
    </source>
</evidence>
<reference evidence="1 2" key="1">
    <citation type="submission" date="2018-03" db="EMBL/GenBank/DDBJ databases">
        <title>Whole genome analyses suggest that Burkholderia sensu lato contains two further novel genera in the rhizoxinica-symbiotica group Mycetohabitans gen. nov., and Trinickia gen. nov.: implications for the evolution of diazotrophy and nodulation in the Burkholderiaceae.</title>
        <authorList>
            <person name="Estrada De Los Santos P."/>
            <person name="Palmer M."/>
            <person name="Chavez-Ramirez B."/>
            <person name="Steenkamp E.T."/>
            <person name="Hirsch A.M."/>
            <person name="Manyaka P."/>
            <person name="Maluk M."/>
            <person name="Lafos M."/>
            <person name="Crook M."/>
            <person name="Gross E."/>
            <person name="Simon M.F."/>
            <person name="Bueno Dos Reis Junior F."/>
            <person name="Poole P.S."/>
            <person name="Venter S.N."/>
            <person name="James E.K."/>
        </authorList>
    </citation>
    <scope>NUCLEOTIDE SEQUENCE [LARGE SCALE GENOMIC DNA]</scope>
    <source>
        <strain evidence="1 2">JPY-366</strain>
    </source>
</reference>
<protein>
    <recommendedName>
        <fullName evidence="3">Peptidase C39-like domain-containing protein</fullName>
    </recommendedName>
</protein>
<name>A0A2T3XP60_9BURK</name>
<evidence type="ECO:0000313" key="1">
    <source>
        <dbReference type="EMBL" id="PTB18257.1"/>
    </source>
</evidence>
<gene>
    <name evidence="1" type="ORF">C9I57_24055</name>
</gene>
<dbReference type="EMBL" id="PYUC01000013">
    <property type="protein sequence ID" value="PTB18257.1"/>
    <property type="molecule type" value="Genomic_DNA"/>
</dbReference>
<dbReference type="AlphaFoldDB" id="A0A2T3XP60"/>
<sequence length="224" mass="25148">MEFNVQKLHAALASGQRLMLTGSNVAAFSYQGSWDGGCALHSAAMAIAMLGRLSHPLRLTWRRGGAEAKFWERAEPHYLSGITFDDLSTLIRGLDWGLRPIVFEGRQTHVIGFCEREMSRGWPVIVSWRERHRAQEHAVLVVGVEGRKKGRMFQAHTLLALDPAECEPSLTVYNARLTWTVPSRGSRDAQMRYVTASYRRLIVVTGAISIRAVRTPVGRKRKPP</sequence>